<evidence type="ECO:0000313" key="2">
    <source>
        <dbReference type="EMBL" id="KKK98795.1"/>
    </source>
</evidence>
<name>A0A0F9AKH4_9ZZZZ</name>
<gene>
    <name evidence="2" type="ORF">LCGC14_2639190</name>
</gene>
<sequence>MSNAVAGVGTLFRRWSGSAWVNIAEINTITGPSMTRDVIDVTSLDSTDGYREFITGFRDAGTVALSMNFTRSTYATMKTDFESNTLKNYEIVLPDGENTTLEFEGLVTELPLTVPPDEKITVEVTIKISSSVTLNSGSGYSPGASGSVGPK</sequence>
<dbReference type="Gene3D" id="4.10.410.40">
    <property type="match status" value="1"/>
</dbReference>
<feature type="domain" description="Lambda phage tail tube protein N-terminal" evidence="1">
    <location>
        <begin position="16"/>
        <end position="129"/>
    </location>
</feature>
<dbReference type="InterPro" id="IPR032494">
    <property type="entry name" value="Phage_TTP_N"/>
</dbReference>
<evidence type="ECO:0000259" key="1">
    <source>
        <dbReference type="Pfam" id="PF16461"/>
    </source>
</evidence>
<dbReference type="AlphaFoldDB" id="A0A0F9AKH4"/>
<organism evidence="2">
    <name type="scientific">marine sediment metagenome</name>
    <dbReference type="NCBI Taxonomy" id="412755"/>
    <lineage>
        <taxon>unclassified sequences</taxon>
        <taxon>metagenomes</taxon>
        <taxon>ecological metagenomes</taxon>
    </lineage>
</organism>
<dbReference type="EMBL" id="LAZR01045470">
    <property type="protein sequence ID" value="KKK98795.1"/>
    <property type="molecule type" value="Genomic_DNA"/>
</dbReference>
<protein>
    <recommendedName>
        <fullName evidence="1">Lambda phage tail tube protein N-terminal domain-containing protein</fullName>
    </recommendedName>
</protein>
<dbReference type="Pfam" id="PF16461">
    <property type="entry name" value="Phage_TTP_12"/>
    <property type="match status" value="1"/>
</dbReference>
<proteinExistence type="predicted"/>
<reference evidence="2" key="1">
    <citation type="journal article" date="2015" name="Nature">
        <title>Complex archaea that bridge the gap between prokaryotes and eukaryotes.</title>
        <authorList>
            <person name="Spang A."/>
            <person name="Saw J.H."/>
            <person name="Jorgensen S.L."/>
            <person name="Zaremba-Niedzwiedzka K."/>
            <person name="Martijn J."/>
            <person name="Lind A.E."/>
            <person name="van Eijk R."/>
            <person name="Schleper C."/>
            <person name="Guy L."/>
            <person name="Ettema T.J."/>
        </authorList>
    </citation>
    <scope>NUCLEOTIDE SEQUENCE</scope>
</reference>
<accession>A0A0F9AKH4</accession>
<comment type="caution">
    <text evidence="2">The sequence shown here is derived from an EMBL/GenBank/DDBJ whole genome shotgun (WGS) entry which is preliminary data.</text>
</comment>